<dbReference type="Proteomes" id="UP000793456">
    <property type="component" value="Chromosome XI"/>
</dbReference>
<comment type="caution">
    <text evidence="1">The sequence shown here is derived from an EMBL/GenBank/DDBJ whole genome shotgun (WGS) entry which is preliminary data.</text>
</comment>
<proteinExistence type="predicted"/>
<organism evidence="1 2">
    <name type="scientific">Larimichthys crocea</name>
    <name type="common">Large yellow croaker</name>
    <name type="synonym">Pseudosciaena crocea</name>
    <dbReference type="NCBI Taxonomy" id="215358"/>
    <lineage>
        <taxon>Eukaryota</taxon>
        <taxon>Metazoa</taxon>
        <taxon>Chordata</taxon>
        <taxon>Craniata</taxon>
        <taxon>Vertebrata</taxon>
        <taxon>Euteleostomi</taxon>
        <taxon>Actinopterygii</taxon>
        <taxon>Neopterygii</taxon>
        <taxon>Teleostei</taxon>
        <taxon>Neoteleostei</taxon>
        <taxon>Acanthomorphata</taxon>
        <taxon>Eupercaria</taxon>
        <taxon>Sciaenidae</taxon>
        <taxon>Larimichthys</taxon>
    </lineage>
</organism>
<protein>
    <submittedName>
        <fullName evidence="1">Uncharacterized protein</fullName>
    </submittedName>
</protein>
<evidence type="ECO:0000313" key="1">
    <source>
        <dbReference type="EMBL" id="TMS13121.1"/>
    </source>
</evidence>
<accession>A0ACD3R0W0</accession>
<keyword evidence="2" id="KW-1185">Reference proteome</keyword>
<dbReference type="EMBL" id="CM011684">
    <property type="protein sequence ID" value="TMS13121.1"/>
    <property type="molecule type" value="Genomic_DNA"/>
</dbReference>
<reference evidence="1" key="1">
    <citation type="submission" date="2018-11" db="EMBL/GenBank/DDBJ databases">
        <title>The sequence and de novo assembly of Larimichthys crocea genome using PacBio and Hi-C technologies.</title>
        <authorList>
            <person name="Xu P."/>
            <person name="Chen B."/>
            <person name="Zhou Z."/>
            <person name="Ke Q."/>
            <person name="Wu Y."/>
            <person name="Bai H."/>
            <person name="Pu F."/>
        </authorList>
    </citation>
    <scope>NUCLEOTIDE SEQUENCE</scope>
    <source>
        <tissue evidence="1">Muscle</tissue>
    </source>
</reference>
<gene>
    <name evidence="1" type="ORF">E3U43_018196</name>
</gene>
<evidence type="ECO:0000313" key="2">
    <source>
        <dbReference type="Proteomes" id="UP000793456"/>
    </source>
</evidence>
<sequence>MQTVGVSHQPGSFQLNFYASYRLKSRLAVTIKQHRVWCYENVFFAMLITQPLTEEGRDLLCWTNTD</sequence>
<name>A0ACD3R0W0_LARCR</name>